<keyword evidence="1" id="KW-0472">Membrane</keyword>
<organism evidence="2 3">
    <name type="scientific">Burkholderia ubonensis</name>
    <dbReference type="NCBI Taxonomy" id="101571"/>
    <lineage>
        <taxon>Bacteria</taxon>
        <taxon>Pseudomonadati</taxon>
        <taxon>Pseudomonadota</taxon>
        <taxon>Betaproteobacteria</taxon>
        <taxon>Burkholderiales</taxon>
        <taxon>Burkholderiaceae</taxon>
        <taxon>Burkholderia</taxon>
        <taxon>Burkholderia cepacia complex</taxon>
    </lineage>
</organism>
<reference evidence="2 3" key="1">
    <citation type="submission" date="2015-11" db="EMBL/GenBank/DDBJ databases">
        <title>Expanding the genomic diversity of Burkholderia species for the development of highly accurate diagnostics.</title>
        <authorList>
            <person name="Sahl J."/>
            <person name="Keim P."/>
            <person name="Wagner D."/>
        </authorList>
    </citation>
    <scope>NUCLEOTIDE SEQUENCE [LARGE SCALE GENOMIC DNA]</scope>
    <source>
        <strain evidence="2 3">MSMB2167WGS</strain>
    </source>
</reference>
<evidence type="ECO:0000256" key="1">
    <source>
        <dbReference type="SAM" id="Phobius"/>
    </source>
</evidence>
<feature type="transmembrane region" description="Helical" evidence="1">
    <location>
        <begin position="32"/>
        <end position="51"/>
    </location>
</feature>
<comment type="caution">
    <text evidence="2">The sequence shown here is derived from an EMBL/GenBank/DDBJ whole genome shotgun (WGS) entry which is preliminary data.</text>
</comment>
<sequence>MKNNIELDAPASDLSDTGKVAADKTLRVVQRFSLAMALFTSSISLGISVFAGLQRADSIEEQVWSVATSVVAVLCMHLSLMLCRFVSRGARCALVALWLLATVVVLRGQVDVLSSANMHAADKRAQTVPLVAVPPVVTETVGRGLTAITKDIAKVSIDLAHVEARRCVSECRDVRIRKVELSAALAALNAEATEAKRRATEQDWLRDQASRAEALRESRRANPATSMFAYWLGTTETRLDLLLNFVCVLVLEGAACAAWYFAIPKPVRSSRVAVVCDRNTTVPQREAVASIPEATPVSRAGPSATHVATVAEDEIFENDAGGSSIVSDDDLLVKKIREAVVAGRLRRNLVSIRKFLGCAQSDAIRLNRLYIARFGKAGSPRPAPIS</sequence>
<feature type="transmembrane region" description="Helical" evidence="1">
    <location>
        <begin position="63"/>
        <end position="83"/>
    </location>
</feature>
<evidence type="ECO:0000313" key="3">
    <source>
        <dbReference type="Proteomes" id="UP000062998"/>
    </source>
</evidence>
<keyword evidence="1" id="KW-1133">Transmembrane helix</keyword>
<gene>
    <name evidence="2" type="ORF">WL73_08965</name>
</gene>
<dbReference type="EMBL" id="LPIX01000031">
    <property type="protein sequence ID" value="KWE08114.1"/>
    <property type="molecule type" value="Genomic_DNA"/>
</dbReference>
<evidence type="ECO:0000313" key="2">
    <source>
        <dbReference type="EMBL" id="KWE08114.1"/>
    </source>
</evidence>
<proteinExistence type="predicted"/>
<dbReference type="OrthoDB" id="8970698at2"/>
<protein>
    <submittedName>
        <fullName evidence="2">Uncharacterized protein</fullName>
    </submittedName>
</protein>
<dbReference type="AlphaFoldDB" id="A0A107FSR9"/>
<keyword evidence="1" id="KW-0812">Transmembrane</keyword>
<name>A0A107FSR9_9BURK</name>
<feature type="transmembrane region" description="Helical" evidence="1">
    <location>
        <begin position="241"/>
        <end position="262"/>
    </location>
</feature>
<dbReference type="Proteomes" id="UP000062998">
    <property type="component" value="Unassembled WGS sequence"/>
</dbReference>
<dbReference type="RefSeq" id="WP_060323608.1">
    <property type="nucleotide sequence ID" value="NZ_LPIU01000096.1"/>
</dbReference>
<accession>A0A107FSR9</accession>